<name>A0A7R9IAI9_9NEOP</name>
<dbReference type="EMBL" id="OE000373">
    <property type="protein sequence ID" value="CAD7453643.1"/>
    <property type="molecule type" value="Genomic_DNA"/>
</dbReference>
<organism evidence="1">
    <name type="scientific">Timema tahoe</name>
    <dbReference type="NCBI Taxonomy" id="61484"/>
    <lineage>
        <taxon>Eukaryota</taxon>
        <taxon>Metazoa</taxon>
        <taxon>Ecdysozoa</taxon>
        <taxon>Arthropoda</taxon>
        <taxon>Hexapoda</taxon>
        <taxon>Insecta</taxon>
        <taxon>Pterygota</taxon>
        <taxon>Neoptera</taxon>
        <taxon>Polyneoptera</taxon>
        <taxon>Phasmatodea</taxon>
        <taxon>Timematodea</taxon>
        <taxon>Timematoidea</taxon>
        <taxon>Timematidae</taxon>
        <taxon>Timema</taxon>
    </lineage>
</organism>
<sequence length="80" mass="9285">MGSTDKGDIRKQFNQKLRPTFAWLQFVFYPLPGKRSAPIHFVSSVWSAIFLLRPGYPPTSQLGNKLKPFHSKMMKDKFIK</sequence>
<accession>A0A7R9IAI9</accession>
<proteinExistence type="predicted"/>
<reference evidence="1" key="1">
    <citation type="submission" date="2020-11" db="EMBL/GenBank/DDBJ databases">
        <authorList>
            <person name="Tran Van P."/>
        </authorList>
    </citation>
    <scope>NUCLEOTIDE SEQUENCE</scope>
</reference>
<gene>
    <name evidence="1" type="ORF">TTEB3V08_LOCUS1772</name>
</gene>
<protein>
    <submittedName>
        <fullName evidence="1">Uncharacterized protein</fullName>
    </submittedName>
</protein>
<evidence type="ECO:0000313" key="1">
    <source>
        <dbReference type="EMBL" id="CAD7453643.1"/>
    </source>
</evidence>
<dbReference type="AlphaFoldDB" id="A0A7R9IAI9"/>